<comment type="caution">
    <text evidence="2">The sequence shown here is derived from an EMBL/GenBank/DDBJ whole genome shotgun (WGS) entry which is preliminary data.</text>
</comment>
<dbReference type="Proteomes" id="UP001629274">
    <property type="component" value="Unassembled WGS sequence"/>
</dbReference>
<feature type="region of interest" description="Disordered" evidence="1">
    <location>
        <begin position="47"/>
        <end position="70"/>
    </location>
</feature>
<feature type="compositionally biased region" description="Basic and acidic residues" evidence="1">
    <location>
        <begin position="61"/>
        <end position="70"/>
    </location>
</feature>
<dbReference type="RefSeq" id="WP_408511474.1">
    <property type="nucleotide sequence ID" value="NZ_JAQQDR010000007.1"/>
</dbReference>
<evidence type="ECO:0000313" key="2">
    <source>
        <dbReference type="EMBL" id="MFM0240313.1"/>
    </source>
</evidence>
<reference evidence="2 3" key="1">
    <citation type="journal article" date="2024" name="Chem. Sci.">
        <title>Discovery of megapolipeptins by genome mining of a Burkholderiales bacteria collection.</title>
        <authorList>
            <person name="Paulo B.S."/>
            <person name="Recchia M.J.J."/>
            <person name="Lee S."/>
            <person name="Fergusson C.H."/>
            <person name="Romanowski S.B."/>
            <person name="Hernandez A."/>
            <person name="Krull N."/>
            <person name="Liu D.Y."/>
            <person name="Cavanagh H."/>
            <person name="Bos A."/>
            <person name="Gray C.A."/>
            <person name="Murphy B.T."/>
            <person name="Linington R.G."/>
            <person name="Eustaquio A.S."/>
        </authorList>
    </citation>
    <scope>NUCLEOTIDE SEQUENCE [LARGE SCALE GENOMIC DNA]</scope>
    <source>
        <strain evidence="2 3">RL17-351-BIE-A</strain>
    </source>
</reference>
<proteinExistence type="predicted"/>
<evidence type="ECO:0000313" key="3">
    <source>
        <dbReference type="Proteomes" id="UP001629274"/>
    </source>
</evidence>
<dbReference type="EMBL" id="JAQQDR010000007">
    <property type="protein sequence ID" value="MFM0240313.1"/>
    <property type="molecule type" value="Genomic_DNA"/>
</dbReference>
<name>A0ABW9BLM8_9BURK</name>
<evidence type="ECO:0000256" key="1">
    <source>
        <dbReference type="SAM" id="MobiDB-lite"/>
    </source>
</evidence>
<gene>
    <name evidence="2" type="ORF">PQR03_19470</name>
</gene>
<protein>
    <submittedName>
        <fullName evidence="2">Uncharacterized protein</fullName>
    </submittedName>
</protein>
<accession>A0ABW9BLM8</accession>
<keyword evidence="3" id="KW-1185">Reference proteome</keyword>
<organism evidence="2 3">
    <name type="scientific">Paraburkholderia phytofirmans</name>
    <dbReference type="NCBI Taxonomy" id="261302"/>
    <lineage>
        <taxon>Bacteria</taxon>
        <taxon>Pseudomonadati</taxon>
        <taxon>Pseudomonadota</taxon>
        <taxon>Betaproteobacteria</taxon>
        <taxon>Burkholderiales</taxon>
        <taxon>Burkholderiaceae</taxon>
        <taxon>Paraburkholderia</taxon>
    </lineage>
</organism>
<sequence>MATIAPRRTQISGWIYGQSRLKTTAADDASPEPMGLLNVGFALKESSEKAERLPRGGRNAGRAEYRKGAL</sequence>